<keyword evidence="3" id="KW-0288">FMN</keyword>
<dbReference type="Proteomes" id="UP001596413">
    <property type="component" value="Unassembled WGS sequence"/>
</dbReference>
<dbReference type="EC" id="1.5.1.-" evidence="6"/>
<dbReference type="PANTHER" id="PTHR33798">
    <property type="entry name" value="FLAVOPROTEIN OXYGENASE"/>
    <property type="match status" value="1"/>
</dbReference>
<keyword evidence="7" id="KW-1185">Reference proteome</keyword>
<name>A0ABW2GIR4_9ACTN</name>
<gene>
    <name evidence="6" type="ORF">ACFQLX_15145</name>
</gene>
<comment type="similarity">
    <text evidence="4">Belongs to the flavoredoxin family.</text>
</comment>
<evidence type="ECO:0000313" key="7">
    <source>
        <dbReference type="Proteomes" id="UP001596413"/>
    </source>
</evidence>
<protein>
    <submittedName>
        <fullName evidence="6">Flavin reductase family protein</fullName>
        <ecNumber evidence="6">1.5.1.-</ecNumber>
    </submittedName>
</protein>
<comment type="cofactor">
    <cofactor evidence="1">
        <name>FMN</name>
        <dbReference type="ChEBI" id="CHEBI:58210"/>
    </cofactor>
</comment>
<dbReference type="Pfam" id="PF01613">
    <property type="entry name" value="Flavin_Reduct"/>
    <property type="match status" value="1"/>
</dbReference>
<keyword evidence="6" id="KW-0560">Oxidoreductase</keyword>
<keyword evidence="2" id="KW-0285">Flavoprotein</keyword>
<dbReference type="GO" id="GO:0016491">
    <property type="term" value="F:oxidoreductase activity"/>
    <property type="evidence" value="ECO:0007669"/>
    <property type="project" value="UniProtKB-KW"/>
</dbReference>
<dbReference type="SUPFAM" id="SSF50475">
    <property type="entry name" value="FMN-binding split barrel"/>
    <property type="match status" value="1"/>
</dbReference>
<evidence type="ECO:0000256" key="4">
    <source>
        <dbReference type="ARBA" id="ARBA00038054"/>
    </source>
</evidence>
<evidence type="ECO:0000256" key="2">
    <source>
        <dbReference type="ARBA" id="ARBA00022630"/>
    </source>
</evidence>
<feature type="domain" description="Flavin reductase like" evidence="5">
    <location>
        <begin position="21"/>
        <end position="178"/>
    </location>
</feature>
<dbReference type="EMBL" id="JBHSZO010000021">
    <property type="protein sequence ID" value="MFC7219497.1"/>
    <property type="molecule type" value="Genomic_DNA"/>
</dbReference>
<accession>A0ABW2GIR4</accession>
<dbReference type="RefSeq" id="WP_386415254.1">
    <property type="nucleotide sequence ID" value="NZ_JBHSZO010000021.1"/>
</dbReference>
<reference evidence="7" key="1">
    <citation type="journal article" date="2019" name="Int. J. Syst. Evol. Microbiol.">
        <title>The Global Catalogue of Microorganisms (GCM) 10K type strain sequencing project: providing services to taxonomists for standard genome sequencing and annotation.</title>
        <authorList>
            <consortium name="The Broad Institute Genomics Platform"/>
            <consortium name="The Broad Institute Genome Sequencing Center for Infectious Disease"/>
            <person name="Wu L."/>
            <person name="Ma J."/>
        </authorList>
    </citation>
    <scope>NUCLEOTIDE SEQUENCE [LARGE SCALE GENOMIC DNA]</scope>
    <source>
        <strain evidence="7">CGMCC 1.13681</strain>
    </source>
</reference>
<comment type="caution">
    <text evidence="6">The sequence shown here is derived from an EMBL/GenBank/DDBJ whole genome shotgun (WGS) entry which is preliminary data.</text>
</comment>
<dbReference type="InterPro" id="IPR012349">
    <property type="entry name" value="Split_barrel_FMN-bd"/>
</dbReference>
<evidence type="ECO:0000256" key="1">
    <source>
        <dbReference type="ARBA" id="ARBA00001917"/>
    </source>
</evidence>
<dbReference type="Gene3D" id="2.30.110.10">
    <property type="entry name" value="Electron Transport, Fmn-binding Protein, Chain A"/>
    <property type="match status" value="1"/>
</dbReference>
<evidence type="ECO:0000259" key="5">
    <source>
        <dbReference type="SMART" id="SM00903"/>
    </source>
</evidence>
<organism evidence="6 7">
    <name type="scientific">Streptomyces polyrhachis</name>
    <dbReference type="NCBI Taxonomy" id="1282885"/>
    <lineage>
        <taxon>Bacteria</taxon>
        <taxon>Bacillati</taxon>
        <taxon>Actinomycetota</taxon>
        <taxon>Actinomycetes</taxon>
        <taxon>Kitasatosporales</taxon>
        <taxon>Streptomycetaceae</taxon>
        <taxon>Streptomyces</taxon>
    </lineage>
</organism>
<evidence type="ECO:0000256" key="3">
    <source>
        <dbReference type="ARBA" id="ARBA00022643"/>
    </source>
</evidence>
<evidence type="ECO:0000313" key="6">
    <source>
        <dbReference type="EMBL" id="MFC7219497.1"/>
    </source>
</evidence>
<dbReference type="PANTHER" id="PTHR33798:SF5">
    <property type="entry name" value="FLAVIN REDUCTASE LIKE DOMAIN-CONTAINING PROTEIN"/>
    <property type="match status" value="1"/>
</dbReference>
<dbReference type="InterPro" id="IPR002563">
    <property type="entry name" value="Flavin_Rdtase-like_dom"/>
</dbReference>
<proteinExistence type="inferred from homology"/>
<sequence>MRIDFDPSAMGRDAFYRLLTAVVVPRPIAWVSTVSKEHPDRPNLAPHSFFSVACVEPPIVQFTSVTRKDSLRNVEETGQFVVNFAPEGLFREINDTATDFPAEVSEFDAVGLEPEPSQQVKPPRVAASPAALECVLHSLLTLGDSTVVFGRVVHAVVSDGVLAEDGLPGIGLLRPLTRLGRNEWGTLGGVLDKPRIRWSDWQRGERS</sequence>
<dbReference type="SMART" id="SM00903">
    <property type="entry name" value="Flavin_Reduct"/>
    <property type="match status" value="1"/>
</dbReference>